<feature type="compositionally biased region" description="Low complexity" evidence="1">
    <location>
        <begin position="28"/>
        <end position="43"/>
    </location>
</feature>
<evidence type="ECO:0000256" key="1">
    <source>
        <dbReference type="SAM" id="MobiDB-lite"/>
    </source>
</evidence>
<gene>
    <name evidence="3" type="ORF">NCTC8139_00234</name>
</gene>
<comment type="caution">
    <text evidence="3">The sequence shown here is derived from an EMBL/GenBank/DDBJ whole genome shotgun (WGS) entry which is preliminary data.</text>
</comment>
<dbReference type="EMBL" id="CAACYD010000003">
    <property type="protein sequence ID" value="VFA81152.1"/>
    <property type="molecule type" value="Genomic_DNA"/>
</dbReference>
<evidence type="ECO:0000313" key="3">
    <source>
        <dbReference type="EMBL" id="VFA81152.1"/>
    </source>
</evidence>
<evidence type="ECO:0000259" key="2">
    <source>
        <dbReference type="PROSITE" id="PS51671"/>
    </source>
</evidence>
<feature type="region of interest" description="Disordered" evidence="1">
    <location>
        <begin position="1"/>
        <end position="43"/>
    </location>
</feature>
<sequence>MCHSSLWERADQAHPSHRLRMPTRDDAPSTPGTPAASTGAARSTAAGARMADVSYLLRVYLEDRPGSLGVLAVQLGSVGADILSLEVVERGDGYAVDDLVVEMAPGALPDSLITAAEKVNGVRVDSIRPYSGVLDTHRELELVDQVATAPRNERLQVLVDNAPRVLRVSWAMVITRASGGVLQLFGSSGAPETPLTRADWLPLERAAQLDAEGDWVPDAWKEMDTRLAAAPVGSNEKAVLLGRIGGPDFRPSEVARLGYLAGIVSTVLRADA</sequence>
<name>A0ABD7UXH3_9ACTN</name>
<feature type="compositionally biased region" description="Basic and acidic residues" evidence="1">
    <location>
        <begin position="1"/>
        <end position="14"/>
    </location>
</feature>
<organism evidence="3 4">
    <name type="scientific">Gordonia paraffinivorans</name>
    <dbReference type="NCBI Taxonomy" id="175628"/>
    <lineage>
        <taxon>Bacteria</taxon>
        <taxon>Bacillati</taxon>
        <taxon>Actinomycetota</taxon>
        <taxon>Actinomycetes</taxon>
        <taxon>Mycobacteriales</taxon>
        <taxon>Gordoniaceae</taxon>
        <taxon>Gordonia</taxon>
    </lineage>
</organism>
<dbReference type="InterPro" id="IPR002912">
    <property type="entry name" value="ACT_dom"/>
</dbReference>
<accession>A0ABD7UXH3</accession>
<proteinExistence type="predicted"/>
<reference evidence="3 4" key="1">
    <citation type="submission" date="2019-02" db="EMBL/GenBank/DDBJ databases">
        <authorList>
            <consortium name="Pathogen Informatics"/>
        </authorList>
    </citation>
    <scope>NUCLEOTIDE SEQUENCE [LARGE SCALE GENOMIC DNA]</scope>
    <source>
        <strain evidence="3 4">3012STDY6756503</strain>
    </source>
</reference>
<dbReference type="PROSITE" id="PS51671">
    <property type="entry name" value="ACT"/>
    <property type="match status" value="1"/>
</dbReference>
<feature type="domain" description="ACT" evidence="2">
    <location>
        <begin position="56"/>
        <end position="135"/>
    </location>
</feature>
<protein>
    <recommendedName>
        <fullName evidence="2">ACT domain-containing protein</fullName>
    </recommendedName>
</protein>
<evidence type="ECO:0000313" key="4">
    <source>
        <dbReference type="Proteomes" id="UP000360750"/>
    </source>
</evidence>
<dbReference type="InterPro" id="IPR045865">
    <property type="entry name" value="ACT-like_dom_sf"/>
</dbReference>
<dbReference type="AlphaFoldDB" id="A0ABD7UXH3"/>
<dbReference type="SUPFAM" id="SSF55021">
    <property type="entry name" value="ACT-like"/>
    <property type="match status" value="1"/>
</dbReference>
<dbReference type="Proteomes" id="UP000360750">
    <property type="component" value="Unassembled WGS sequence"/>
</dbReference>